<evidence type="ECO:0000313" key="3">
    <source>
        <dbReference type="Proteomes" id="UP000221165"/>
    </source>
</evidence>
<accession>A0A2C6KQN7</accession>
<dbReference type="AlphaFoldDB" id="A0A2C6KQN7"/>
<dbReference type="EMBL" id="MIGC01003922">
    <property type="protein sequence ID" value="PHJ18752.1"/>
    <property type="molecule type" value="Genomic_DNA"/>
</dbReference>
<feature type="coiled-coil region" evidence="1">
    <location>
        <begin position="118"/>
        <end position="145"/>
    </location>
</feature>
<organism evidence="2 3">
    <name type="scientific">Cystoisospora suis</name>
    <dbReference type="NCBI Taxonomy" id="483139"/>
    <lineage>
        <taxon>Eukaryota</taxon>
        <taxon>Sar</taxon>
        <taxon>Alveolata</taxon>
        <taxon>Apicomplexa</taxon>
        <taxon>Conoidasida</taxon>
        <taxon>Coccidia</taxon>
        <taxon>Eucoccidiorida</taxon>
        <taxon>Eimeriorina</taxon>
        <taxon>Sarcocystidae</taxon>
        <taxon>Cystoisospora</taxon>
    </lineage>
</organism>
<name>A0A2C6KQN7_9APIC</name>
<dbReference type="OrthoDB" id="330678at2759"/>
<comment type="caution">
    <text evidence="2">The sequence shown here is derived from an EMBL/GenBank/DDBJ whole genome shotgun (WGS) entry which is preliminary data.</text>
</comment>
<keyword evidence="1" id="KW-0175">Coiled coil</keyword>
<dbReference type="VEuPathDB" id="ToxoDB:CSUI_007427"/>
<dbReference type="Proteomes" id="UP000221165">
    <property type="component" value="Unassembled WGS sequence"/>
</dbReference>
<dbReference type="RefSeq" id="XP_067920458.1">
    <property type="nucleotide sequence ID" value="XM_068067572.1"/>
</dbReference>
<dbReference type="GeneID" id="94430783"/>
<sequence>MKVEPELLTAHPEMTTWINSLLASRKVRGIRVNNNHLRGKQKCAAIGSGNTSGTVCDIYASRKCSNCRQNLAGLLLYPLGEDLYEKARMELDAEVKALWDSIELPPLEDIIKECDPSRSIMRQNAEAAANEKAQLKKRAEAKRVSRYRSKFRRIQNTHLFTAEELRAFANEHNNSASASSSNAH</sequence>
<protein>
    <submittedName>
        <fullName evidence="2">Uncharacterized protein</fullName>
    </submittedName>
</protein>
<gene>
    <name evidence="2" type="ORF">CSUI_007427</name>
</gene>
<proteinExistence type="predicted"/>
<evidence type="ECO:0000313" key="2">
    <source>
        <dbReference type="EMBL" id="PHJ18752.1"/>
    </source>
</evidence>
<evidence type="ECO:0000256" key="1">
    <source>
        <dbReference type="SAM" id="Coils"/>
    </source>
</evidence>
<keyword evidence="3" id="KW-1185">Reference proteome</keyword>
<reference evidence="2 3" key="1">
    <citation type="journal article" date="2017" name="Int. J. Parasitol.">
        <title>The genome of the protozoan parasite Cystoisospora suis and a reverse vaccinology approach to identify vaccine candidates.</title>
        <authorList>
            <person name="Palmieri N."/>
            <person name="Shrestha A."/>
            <person name="Ruttkowski B."/>
            <person name="Beck T."/>
            <person name="Vogl C."/>
            <person name="Tomley F."/>
            <person name="Blake D.P."/>
            <person name="Joachim A."/>
        </authorList>
    </citation>
    <scope>NUCLEOTIDE SEQUENCE [LARGE SCALE GENOMIC DNA]</scope>
    <source>
        <strain evidence="2 3">Wien I</strain>
    </source>
</reference>